<accession>A0A521AMW0</accession>
<dbReference type="Proteomes" id="UP000319040">
    <property type="component" value="Unassembled WGS sequence"/>
</dbReference>
<gene>
    <name evidence="2" type="ORF">SAMN06265379_101256</name>
</gene>
<keyword evidence="3" id="KW-1185">Reference proteome</keyword>
<name>A0A521AMW0_SACCC</name>
<dbReference type="EMBL" id="FXTB01000001">
    <property type="protein sequence ID" value="SMO35990.1"/>
    <property type="molecule type" value="Genomic_DNA"/>
</dbReference>
<feature type="region of interest" description="Disordered" evidence="1">
    <location>
        <begin position="39"/>
        <end position="60"/>
    </location>
</feature>
<sequence>MKQAPEWSGQAPDERLGQVMRVASHITCSAVAETCPAQAGGKTLSASSPDASGPHKSIIIMRSKRAMRVFSHKGE</sequence>
<dbReference type="AlphaFoldDB" id="A0A521AMW0"/>
<protein>
    <submittedName>
        <fullName evidence="2">Uncharacterized protein</fullName>
    </submittedName>
</protein>
<evidence type="ECO:0000313" key="3">
    <source>
        <dbReference type="Proteomes" id="UP000319040"/>
    </source>
</evidence>
<dbReference type="RefSeq" id="WP_142531656.1">
    <property type="nucleotide sequence ID" value="NZ_FXTB01000001.1"/>
</dbReference>
<organism evidence="2 3">
    <name type="scientific">Saccharicrinis carchari</name>
    <dbReference type="NCBI Taxonomy" id="1168039"/>
    <lineage>
        <taxon>Bacteria</taxon>
        <taxon>Pseudomonadati</taxon>
        <taxon>Bacteroidota</taxon>
        <taxon>Bacteroidia</taxon>
        <taxon>Marinilabiliales</taxon>
        <taxon>Marinilabiliaceae</taxon>
        <taxon>Saccharicrinis</taxon>
    </lineage>
</organism>
<evidence type="ECO:0000256" key="1">
    <source>
        <dbReference type="SAM" id="MobiDB-lite"/>
    </source>
</evidence>
<reference evidence="2 3" key="1">
    <citation type="submission" date="2017-05" db="EMBL/GenBank/DDBJ databases">
        <authorList>
            <person name="Varghese N."/>
            <person name="Submissions S."/>
        </authorList>
    </citation>
    <scope>NUCLEOTIDE SEQUENCE [LARGE SCALE GENOMIC DNA]</scope>
    <source>
        <strain evidence="2 3">DSM 27040</strain>
    </source>
</reference>
<evidence type="ECO:0000313" key="2">
    <source>
        <dbReference type="EMBL" id="SMO35990.1"/>
    </source>
</evidence>
<proteinExistence type="predicted"/>